<dbReference type="Gene3D" id="3.40.1550.10">
    <property type="entry name" value="CheC-like"/>
    <property type="match status" value="1"/>
</dbReference>
<organism evidence="11 12">
    <name type="scientific">Microbacterium algeriense</name>
    <dbReference type="NCBI Taxonomy" id="2615184"/>
    <lineage>
        <taxon>Bacteria</taxon>
        <taxon>Bacillati</taxon>
        <taxon>Actinomycetota</taxon>
        <taxon>Actinomycetes</taxon>
        <taxon>Micrococcales</taxon>
        <taxon>Microbacteriaceae</taxon>
        <taxon>Microbacterium</taxon>
    </lineage>
</organism>
<evidence type="ECO:0000256" key="3">
    <source>
        <dbReference type="ARBA" id="ARBA00011049"/>
    </source>
</evidence>
<keyword evidence="6" id="KW-0145">Chemotaxis</keyword>
<dbReference type="CDD" id="cd17908">
    <property type="entry name" value="FliM"/>
    <property type="match status" value="1"/>
</dbReference>
<evidence type="ECO:0000259" key="10">
    <source>
        <dbReference type="Pfam" id="PF01052"/>
    </source>
</evidence>
<reference evidence="12" key="1">
    <citation type="submission" date="2019-09" db="EMBL/GenBank/DDBJ databases">
        <title>Whole genome sequencing of Microbacterium maritypicum.</title>
        <authorList>
            <person name="Lenchi N."/>
        </authorList>
    </citation>
    <scope>NUCLEOTIDE SEQUENCE [LARGE SCALE GENOMIC DNA]</scope>
    <source>
        <strain evidence="12">G1</strain>
    </source>
</reference>
<keyword evidence="12" id="KW-1185">Reference proteome</keyword>
<keyword evidence="9" id="KW-0975">Bacterial flagellum</keyword>
<evidence type="ECO:0000256" key="6">
    <source>
        <dbReference type="ARBA" id="ARBA00022500"/>
    </source>
</evidence>
<evidence type="ECO:0000256" key="8">
    <source>
        <dbReference type="ARBA" id="ARBA00023136"/>
    </source>
</evidence>
<evidence type="ECO:0000256" key="7">
    <source>
        <dbReference type="ARBA" id="ARBA00022779"/>
    </source>
</evidence>
<dbReference type="InterPro" id="IPR001543">
    <property type="entry name" value="FliN-like_C"/>
</dbReference>
<evidence type="ECO:0000313" key="12">
    <source>
        <dbReference type="Proteomes" id="UP000478836"/>
    </source>
</evidence>
<dbReference type="SUPFAM" id="SSF103039">
    <property type="entry name" value="CheC-like"/>
    <property type="match status" value="1"/>
</dbReference>
<dbReference type="EMBL" id="WAAO01000003">
    <property type="protein sequence ID" value="KAB1862227.1"/>
    <property type="molecule type" value="Genomic_DNA"/>
</dbReference>
<dbReference type="GeneID" id="77477659"/>
<dbReference type="PANTHER" id="PTHR30034:SF6">
    <property type="entry name" value="YOP PROTEINS TRANSLOCATION PROTEIN Q"/>
    <property type="match status" value="1"/>
</dbReference>
<keyword evidence="7" id="KW-0283">Flagellar rotation</keyword>
<dbReference type="InterPro" id="IPR001689">
    <property type="entry name" value="Flag_FliM"/>
</dbReference>
<dbReference type="PANTHER" id="PTHR30034">
    <property type="entry name" value="FLAGELLAR MOTOR SWITCH PROTEIN FLIM"/>
    <property type="match status" value="1"/>
</dbReference>
<dbReference type="Pfam" id="PF02154">
    <property type="entry name" value="FliM"/>
    <property type="match status" value="1"/>
</dbReference>
<feature type="domain" description="Flagellar motor switch protein FliN-like C-terminal" evidence="10">
    <location>
        <begin position="232"/>
        <end position="301"/>
    </location>
</feature>
<sequence>MVIEESVRSEARSGTATKTADVEVYDFGRSATLSREHTRALELAFETFSRQWSAQLSAKIHVRATIAVEHVGMLTYGEYAQSLPTTTTMIVCALPDSEERLIVQLPTSAATSWIVQMVGGRATATAASEDRTFTPIEQALIRSLVDDAIDHLTGALDGLLPAGVTMSGIQYSSQFAQVAAAGEPVIVARFSMRLAGRTVPLSVMLPASILAGFTVRPSDSERSAAPSLVRRQVEVAPVELSLRLAPRSVLPREVLDLSVGDVLTFPHSADRPLVLAVGDQTVATAAVGSSGARLACVVATIVPDPAFAEEPA</sequence>
<dbReference type="InterPro" id="IPR028976">
    <property type="entry name" value="CheC-like_sf"/>
</dbReference>
<keyword evidence="5" id="KW-1003">Cell membrane</keyword>
<proteinExistence type="inferred from homology"/>
<evidence type="ECO:0000256" key="2">
    <source>
        <dbReference type="ARBA" id="ARBA00004202"/>
    </source>
</evidence>
<comment type="caution">
    <text evidence="11">The sequence shown here is derived from an EMBL/GenBank/DDBJ whole genome shotgun (WGS) entry which is preliminary data.</text>
</comment>
<dbReference type="Proteomes" id="UP000478836">
    <property type="component" value="Unassembled WGS sequence"/>
</dbReference>
<comment type="similarity">
    <text evidence="3">Belongs to the FliM family.</text>
</comment>
<protein>
    <recommendedName>
        <fullName evidence="4">Flagellar motor switch protein FliM</fullName>
    </recommendedName>
</protein>
<evidence type="ECO:0000256" key="9">
    <source>
        <dbReference type="ARBA" id="ARBA00023143"/>
    </source>
</evidence>
<evidence type="ECO:0000313" key="11">
    <source>
        <dbReference type="EMBL" id="KAB1862227.1"/>
    </source>
</evidence>
<gene>
    <name evidence="11" type="ORF">F6A08_14415</name>
</gene>
<dbReference type="RefSeq" id="WP_151459820.1">
    <property type="nucleotide sequence ID" value="NZ_WAAO01000003.1"/>
</dbReference>
<accession>A0ABQ6V8H9</accession>
<dbReference type="Pfam" id="PF01052">
    <property type="entry name" value="FliMN_C"/>
    <property type="match status" value="1"/>
</dbReference>
<evidence type="ECO:0000256" key="4">
    <source>
        <dbReference type="ARBA" id="ARBA00021898"/>
    </source>
</evidence>
<keyword evidence="8" id="KW-0472">Membrane</keyword>
<evidence type="ECO:0000256" key="1">
    <source>
        <dbReference type="ARBA" id="ARBA00004117"/>
    </source>
</evidence>
<name>A0ABQ6V8H9_9MICO</name>
<dbReference type="SUPFAM" id="SSF101801">
    <property type="entry name" value="Surface presentation of antigens (SPOA)"/>
    <property type="match status" value="1"/>
</dbReference>
<dbReference type="InterPro" id="IPR036429">
    <property type="entry name" value="SpoA-like_sf"/>
</dbReference>
<evidence type="ECO:0000256" key="5">
    <source>
        <dbReference type="ARBA" id="ARBA00022475"/>
    </source>
</evidence>
<comment type="subcellular location">
    <subcellularLocation>
        <location evidence="1">Bacterial flagellum basal body</location>
    </subcellularLocation>
    <subcellularLocation>
        <location evidence="2">Cell membrane</location>
        <topology evidence="2">Peripheral membrane protein</topology>
    </subcellularLocation>
</comment>
<dbReference type="Gene3D" id="2.30.330.10">
    <property type="entry name" value="SpoA-like"/>
    <property type="match status" value="1"/>
</dbReference>